<dbReference type="GO" id="GO:0003677">
    <property type="term" value="F:DNA binding"/>
    <property type="evidence" value="ECO:0007669"/>
    <property type="project" value="UniProtKB-KW"/>
</dbReference>
<dbReference type="Gene3D" id="3.40.50.1390">
    <property type="entry name" value="Resolvase, N-terminal catalytic domain"/>
    <property type="match status" value="1"/>
</dbReference>
<dbReference type="OrthoDB" id="410432at2759"/>
<name>A0A1Q9CMW2_SYMMI</name>
<keyword evidence="2" id="KW-0233">DNA recombination</keyword>
<dbReference type="InterPro" id="IPR050639">
    <property type="entry name" value="SSR_resolvase"/>
</dbReference>
<dbReference type="GO" id="GO:0000150">
    <property type="term" value="F:DNA strand exchange activity"/>
    <property type="evidence" value="ECO:0007669"/>
    <property type="project" value="InterPro"/>
</dbReference>
<sequence length="257" mass="28885">MLMGVLASLTPLALLRRKEPAVIYARVSSKANEHSASVTWQQQACKDVCSRMRWDVVDNVAEVISGSLPKNQRPVFCQLLQTCKKKGIKNIVVEGSRAVARTARTAEEFYEMCTEAGIKITAADIPMLFDDSTGNPAQRFMRHVLFGYVQLERDMLVHRLQDGLARKKQKAEEARKKGQHLPRSQKGTVKVNGRRSILETMQLSKSQSQKKLGGLFQQYGNGLLSVRDLAKKISDRLGCKKTISHETARRMYHANAE</sequence>
<evidence type="ECO:0000259" key="4">
    <source>
        <dbReference type="PROSITE" id="PS51736"/>
    </source>
</evidence>
<organism evidence="5 6">
    <name type="scientific">Symbiodinium microadriaticum</name>
    <name type="common">Dinoflagellate</name>
    <name type="synonym">Zooxanthella microadriatica</name>
    <dbReference type="NCBI Taxonomy" id="2951"/>
    <lineage>
        <taxon>Eukaryota</taxon>
        <taxon>Sar</taxon>
        <taxon>Alveolata</taxon>
        <taxon>Dinophyceae</taxon>
        <taxon>Suessiales</taxon>
        <taxon>Symbiodiniaceae</taxon>
        <taxon>Symbiodinium</taxon>
    </lineage>
</organism>
<dbReference type="PROSITE" id="PS51736">
    <property type="entry name" value="RECOMBINASES_3"/>
    <property type="match status" value="1"/>
</dbReference>
<evidence type="ECO:0000256" key="2">
    <source>
        <dbReference type="ARBA" id="ARBA00023172"/>
    </source>
</evidence>
<dbReference type="Proteomes" id="UP000186817">
    <property type="component" value="Unassembled WGS sequence"/>
</dbReference>
<evidence type="ECO:0000313" key="5">
    <source>
        <dbReference type="EMBL" id="OLP84207.1"/>
    </source>
</evidence>
<accession>A0A1Q9CMW2</accession>
<dbReference type="CDD" id="cd00338">
    <property type="entry name" value="Ser_Recombinase"/>
    <property type="match status" value="1"/>
</dbReference>
<gene>
    <name evidence="5" type="ORF">AK812_SmicGene34953</name>
</gene>
<keyword evidence="6" id="KW-1185">Reference proteome</keyword>
<evidence type="ECO:0000256" key="3">
    <source>
        <dbReference type="SAM" id="MobiDB-lite"/>
    </source>
</evidence>
<feature type="region of interest" description="Disordered" evidence="3">
    <location>
        <begin position="167"/>
        <end position="190"/>
    </location>
</feature>
<keyword evidence="1" id="KW-0238">DNA-binding</keyword>
<reference evidence="5 6" key="1">
    <citation type="submission" date="2016-02" db="EMBL/GenBank/DDBJ databases">
        <title>Genome analysis of coral dinoflagellate symbionts highlights evolutionary adaptations to a symbiotic lifestyle.</title>
        <authorList>
            <person name="Aranda M."/>
            <person name="Li Y."/>
            <person name="Liew Y.J."/>
            <person name="Baumgarten S."/>
            <person name="Simakov O."/>
            <person name="Wilson M."/>
            <person name="Piel J."/>
            <person name="Ashoor H."/>
            <person name="Bougouffa S."/>
            <person name="Bajic V.B."/>
            <person name="Ryu T."/>
            <person name="Ravasi T."/>
            <person name="Bayer T."/>
            <person name="Micklem G."/>
            <person name="Kim H."/>
            <person name="Bhak J."/>
            <person name="Lajeunesse T.C."/>
            <person name="Voolstra C.R."/>
        </authorList>
    </citation>
    <scope>NUCLEOTIDE SEQUENCE [LARGE SCALE GENOMIC DNA]</scope>
    <source>
        <strain evidence="5 6">CCMP2467</strain>
    </source>
</reference>
<evidence type="ECO:0000313" key="6">
    <source>
        <dbReference type="Proteomes" id="UP000186817"/>
    </source>
</evidence>
<evidence type="ECO:0000256" key="1">
    <source>
        <dbReference type="ARBA" id="ARBA00023125"/>
    </source>
</evidence>
<dbReference type="AlphaFoldDB" id="A0A1Q9CMW2"/>
<dbReference type="EMBL" id="LSRX01001059">
    <property type="protein sequence ID" value="OLP84207.1"/>
    <property type="molecule type" value="Genomic_DNA"/>
</dbReference>
<dbReference type="PANTHER" id="PTHR30461">
    <property type="entry name" value="DNA-INVERTASE FROM LAMBDOID PROPHAGE"/>
    <property type="match status" value="1"/>
</dbReference>
<dbReference type="PANTHER" id="PTHR30461:SF2">
    <property type="entry name" value="SERINE RECOMBINASE PINE-RELATED"/>
    <property type="match status" value="1"/>
</dbReference>
<dbReference type="InterPro" id="IPR036162">
    <property type="entry name" value="Resolvase-like_N_sf"/>
</dbReference>
<feature type="compositionally biased region" description="Basic and acidic residues" evidence="3">
    <location>
        <begin position="167"/>
        <end position="176"/>
    </location>
</feature>
<proteinExistence type="predicted"/>
<dbReference type="SMART" id="SM00857">
    <property type="entry name" value="Resolvase"/>
    <property type="match status" value="1"/>
</dbReference>
<comment type="caution">
    <text evidence="5">The sequence shown here is derived from an EMBL/GenBank/DDBJ whole genome shotgun (WGS) entry which is preliminary data.</text>
</comment>
<dbReference type="SUPFAM" id="SSF53041">
    <property type="entry name" value="Resolvase-like"/>
    <property type="match status" value="1"/>
</dbReference>
<dbReference type="InterPro" id="IPR006119">
    <property type="entry name" value="Resolv_N"/>
</dbReference>
<feature type="domain" description="Resolvase/invertase-type recombinase catalytic" evidence="4">
    <location>
        <begin position="20"/>
        <end position="171"/>
    </location>
</feature>
<dbReference type="Pfam" id="PF00239">
    <property type="entry name" value="Resolvase"/>
    <property type="match status" value="1"/>
</dbReference>
<protein>
    <recommendedName>
        <fullName evidence="4">Resolvase/invertase-type recombinase catalytic domain-containing protein</fullName>
    </recommendedName>
</protein>